<feature type="region of interest" description="Disordered" evidence="1">
    <location>
        <begin position="87"/>
        <end position="109"/>
    </location>
</feature>
<feature type="region of interest" description="Disordered" evidence="1">
    <location>
        <begin position="40"/>
        <end position="62"/>
    </location>
</feature>
<dbReference type="Proteomes" id="UP000324022">
    <property type="component" value="Unassembled WGS sequence"/>
</dbReference>
<evidence type="ECO:0000256" key="1">
    <source>
        <dbReference type="SAM" id="MobiDB-lite"/>
    </source>
</evidence>
<evidence type="ECO:0000313" key="3">
    <source>
        <dbReference type="Proteomes" id="UP000324022"/>
    </source>
</evidence>
<feature type="compositionally biased region" description="Low complexity" evidence="1">
    <location>
        <begin position="216"/>
        <end position="226"/>
    </location>
</feature>
<dbReference type="OrthoDB" id="2555743at2759"/>
<gene>
    <name evidence="2" type="ORF">UTRI_03394_B</name>
</gene>
<dbReference type="AlphaFoldDB" id="A0A5C3E3P0"/>
<feature type="region of interest" description="Disordered" evidence="1">
    <location>
        <begin position="1"/>
        <end position="24"/>
    </location>
</feature>
<keyword evidence="3" id="KW-1185">Reference proteome</keyword>
<feature type="compositionally biased region" description="Basic and acidic residues" evidence="1">
    <location>
        <begin position="364"/>
        <end position="381"/>
    </location>
</feature>
<sequence>MALGVDKRRPREASSDASLWDDLDQHDDSFVDIVTPPLPQDLALALPPSSPHPMRQHNTASNPIVVPQTTAQSSMHQNRLELELFPTSSTGRSQPPHPHPHPHPPSSSFDFQAAAAATEPWSQNDLKATQFLRDEWLISAGQKQPNDLVEDYLPHQGAHQSKHTHPPPPTITNGSNVASSLTSAWAARAQSSTSSKATTPKRGRSSLLDQLDVICSSPSPHSSSPSTNEHTSIQQSPATARQALRPITSITSTMSNTKATRVPQKEVDERAALGMLNMSCSPPSQEVPHIMLISDMPPERQEIYRRLALGGSSSSTPTNVGTTVRGTRGKTWQTTWQDVEDQQQQHECSERRSINLDSWAKGVGVRDRESQRGSNHQDEIKQQQQQHRKSGTQSILCLES</sequence>
<feature type="compositionally biased region" description="Polar residues" evidence="1">
    <location>
        <begin position="391"/>
        <end position="400"/>
    </location>
</feature>
<feature type="compositionally biased region" description="Polar residues" evidence="1">
    <location>
        <begin position="171"/>
        <end position="198"/>
    </location>
</feature>
<feature type="region of interest" description="Disordered" evidence="1">
    <location>
        <begin position="346"/>
        <end position="400"/>
    </location>
</feature>
<dbReference type="EMBL" id="OOIN01000006">
    <property type="protein sequence ID" value="SPO24061.1"/>
    <property type="molecule type" value="Genomic_DNA"/>
</dbReference>
<evidence type="ECO:0000313" key="2">
    <source>
        <dbReference type="EMBL" id="SPO24061.1"/>
    </source>
</evidence>
<accession>A0A5C3E3P0</accession>
<feature type="region of interest" description="Disordered" evidence="1">
    <location>
        <begin position="156"/>
        <end position="242"/>
    </location>
</feature>
<feature type="compositionally biased region" description="Polar residues" evidence="1">
    <location>
        <begin position="227"/>
        <end position="239"/>
    </location>
</feature>
<proteinExistence type="predicted"/>
<feature type="compositionally biased region" description="Basic and acidic residues" evidence="1">
    <location>
        <begin position="1"/>
        <end position="14"/>
    </location>
</feature>
<reference evidence="2 3" key="1">
    <citation type="submission" date="2018-03" db="EMBL/GenBank/DDBJ databases">
        <authorList>
            <person name="Guldener U."/>
        </authorList>
    </citation>
    <scope>NUCLEOTIDE SEQUENCE [LARGE SCALE GENOMIC DNA]</scope>
    <source>
        <strain evidence="2 3">NBRC100155</strain>
    </source>
</reference>
<name>A0A5C3E3P0_9BASI</name>
<organism evidence="2 3">
    <name type="scientific">Ustilago trichophora</name>
    <dbReference type="NCBI Taxonomy" id="86804"/>
    <lineage>
        <taxon>Eukaryota</taxon>
        <taxon>Fungi</taxon>
        <taxon>Dikarya</taxon>
        <taxon>Basidiomycota</taxon>
        <taxon>Ustilaginomycotina</taxon>
        <taxon>Ustilaginomycetes</taxon>
        <taxon>Ustilaginales</taxon>
        <taxon>Ustilaginaceae</taxon>
        <taxon>Ustilago</taxon>
    </lineage>
</organism>
<protein>
    <submittedName>
        <fullName evidence="2">Uncharacterized protein</fullName>
    </submittedName>
</protein>